<dbReference type="GO" id="GO:0051920">
    <property type="term" value="F:peroxiredoxin activity"/>
    <property type="evidence" value="ECO:0007669"/>
    <property type="project" value="InterPro"/>
</dbReference>
<dbReference type="OrthoDB" id="9801400at2"/>
<comment type="caution">
    <text evidence="2">The sequence shown here is derived from an EMBL/GenBank/DDBJ whole genome shotgun (WGS) entry which is preliminary data.</text>
</comment>
<name>A0A178HYF3_9HYPH</name>
<sequence>MADDSLFARGMATRRAILGDEHVNGATSRKTAFDDDFQTFITEGAWGSVWSRPGFTRRERSIVTLALLAALGHEEEFAMHVRATLNTGASPEDIKEALLHVAVYAGVPAANSAFRIAKTELAKRQEAAQ</sequence>
<dbReference type="Pfam" id="PF02627">
    <property type="entry name" value="CMD"/>
    <property type="match status" value="1"/>
</dbReference>
<dbReference type="Gene3D" id="1.20.1290.10">
    <property type="entry name" value="AhpD-like"/>
    <property type="match status" value="1"/>
</dbReference>
<dbReference type="InterPro" id="IPR052512">
    <property type="entry name" value="4CMD/NDH-1_regulator"/>
</dbReference>
<dbReference type="RefSeq" id="WP_067455185.1">
    <property type="nucleotide sequence ID" value="NZ_LVVY01000081.1"/>
</dbReference>
<dbReference type="InterPro" id="IPR029032">
    <property type="entry name" value="AhpD-like"/>
</dbReference>
<dbReference type="PANTHER" id="PTHR33570">
    <property type="entry name" value="4-CARBOXYMUCONOLACTONE DECARBOXYLASE FAMILY PROTEIN"/>
    <property type="match status" value="1"/>
</dbReference>
<dbReference type="AlphaFoldDB" id="A0A178HYF3"/>
<feature type="domain" description="Carboxymuconolactone decarboxylase-like" evidence="1">
    <location>
        <begin position="36"/>
        <end position="118"/>
    </location>
</feature>
<dbReference type="SUPFAM" id="SSF69118">
    <property type="entry name" value="AhpD-like"/>
    <property type="match status" value="1"/>
</dbReference>
<evidence type="ECO:0000259" key="1">
    <source>
        <dbReference type="Pfam" id="PF02627"/>
    </source>
</evidence>
<dbReference type="EMBL" id="LVVY01000081">
    <property type="protein sequence ID" value="OAM77500.1"/>
    <property type="molecule type" value="Genomic_DNA"/>
</dbReference>
<accession>A0A178HYF3</accession>
<organism evidence="2 3">
    <name type="scientific">Devosia elaeis</name>
    <dbReference type="NCBI Taxonomy" id="1770058"/>
    <lineage>
        <taxon>Bacteria</taxon>
        <taxon>Pseudomonadati</taxon>
        <taxon>Pseudomonadota</taxon>
        <taxon>Alphaproteobacteria</taxon>
        <taxon>Hyphomicrobiales</taxon>
        <taxon>Devosiaceae</taxon>
        <taxon>Devosia</taxon>
    </lineage>
</organism>
<keyword evidence="3" id="KW-1185">Reference proteome</keyword>
<dbReference type="InterPro" id="IPR012788">
    <property type="entry name" value="Decarb_PcaC"/>
</dbReference>
<reference evidence="2 3" key="1">
    <citation type="submission" date="2016-03" db="EMBL/GenBank/DDBJ databases">
        <title>Genome sequencing of Devosia sp. S37.</title>
        <authorList>
            <person name="Mohd Nor M."/>
        </authorList>
    </citation>
    <scope>NUCLEOTIDE SEQUENCE [LARGE SCALE GENOMIC DNA]</scope>
    <source>
        <strain evidence="2 3">S37</strain>
    </source>
</reference>
<evidence type="ECO:0000313" key="2">
    <source>
        <dbReference type="EMBL" id="OAM77500.1"/>
    </source>
</evidence>
<dbReference type="Proteomes" id="UP000078389">
    <property type="component" value="Unassembled WGS sequence"/>
</dbReference>
<protein>
    <submittedName>
        <fullName evidence="2">4-carboxymuconolactone decarboxylase</fullName>
    </submittedName>
</protein>
<dbReference type="InterPro" id="IPR003779">
    <property type="entry name" value="CMD-like"/>
</dbReference>
<dbReference type="STRING" id="1770058.A3840_09120"/>
<dbReference type="PANTHER" id="PTHR33570:SF2">
    <property type="entry name" value="CARBOXYMUCONOLACTONE DECARBOXYLASE-LIKE DOMAIN-CONTAINING PROTEIN"/>
    <property type="match status" value="1"/>
</dbReference>
<gene>
    <name evidence="2" type="ORF">A3840_09120</name>
</gene>
<evidence type="ECO:0000313" key="3">
    <source>
        <dbReference type="Proteomes" id="UP000078389"/>
    </source>
</evidence>
<proteinExistence type="predicted"/>
<dbReference type="NCBIfam" id="TIGR02425">
    <property type="entry name" value="decarb_PcaC"/>
    <property type="match status" value="1"/>
</dbReference>